<dbReference type="AlphaFoldDB" id="A0A6A6SSC0"/>
<keyword evidence="2" id="KW-1185">Reference proteome</keyword>
<organism evidence="1 2">
    <name type="scientific">Lophiostoma macrostomum CBS 122681</name>
    <dbReference type="NCBI Taxonomy" id="1314788"/>
    <lineage>
        <taxon>Eukaryota</taxon>
        <taxon>Fungi</taxon>
        <taxon>Dikarya</taxon>
        <taxon>Ascomycota</taxon>
        <taxon>Pezizomycotina</taxon>
        <taxon>Dothideomycetes</taxon>
        <taxon>Pleosporomycetidae</taxon>
        <taxon>Pleosporales</taxon>
        <taxon>Lophiostomataceae</taxon>
        <taxon>Lophiostoma</taxon>
    </lineage>
</organism>
<evidence type="ECO:0000313" key="2">
    <source>
        <dbReference type="Proteomes" id="UP000799324"/>
    </source>
</evidence>
<evidence type="ECO:0000313" key="1">
    <source>
        <dbReference type="EMBL" id="KAF2650685.1"/>
    </source>
</evidence>
<sequence>MSNRVEQVGVIRLGNTSMNHYKPKANARIDEVKSQCGYSHLQWGAFYQHTRNEAAKTLGKNFRSWNAVSYADKVRIQDAVYEELRKEGIPVPSEELFTWRMVNVIRNARPSG</sequence>
<accession>A0A6A6SSC0</accession>
<reference evidence="1" key="1">
    <citation type="journal article" date="2020" name="Stud. Mycol.">
        <title>101 Dothideomycetes genomes: a test case for predicting lifestyles and emergence of pathogens.</title>
        <authorList>
            <person name="Haridas S."/>
            <person name="Albert R."/>
            <person name="Binder M."/>
            <person name="Bloem J."/>
            <person name="Labutti K."/>
            <person name="Salamov A."/>
            <person name="Andreopoulos B."/>
            <person name="Baker S."/>
            <person name="Barry K."/>
            <person name="Bills G."/>
            <person name="Bluhm B."/>
            <person name="Cannon C."/>
            <person name="Castanera R."/>
            <person name="Culley D."/>
            <person name="Daum C."/>
            <person name="Ezra D."/>
            <person name="Gonzalez J."/>
            <person name="Henrissat B."/>
            <person name="Kuo A."/>
            <person name="Liang C."/>
            <person name="Lipzen A."/>
            <person name="Lutzoni F."/>
            <person name="Magnuson J."/>
            <person name="Mondo S."/>
            <person name="Nolan M."/>
            <person name="Ohm R."/>
            <person name="Pangilinan J."/>
            <person name="Park H.-J."/>
            <person name="Ramirez L."/>
            <person name="Alfaro M."/>
            <person name="Sun H."/>
            <person name="Tritt A."/>
            <person name="Yoshinaga Y."/>
            <person name="Zwiers L.-H."/>
            <person name="Turgeon B."/>
            <person name="Goodwin S."/>
            <person name="Spatafora J."/>
            <person name="Crous P."/>
            <person name="Grigoriev I."/>
        </authorList>
    </citation>
    <scope>NUCLEOTIDE SEQUENCE</scope>
    <source>
        <strain evidence="1">CBS 122681</strain>
    </source>
</reference>
<name>A0A6A6SSC0_9PLEO</name>
<protein>
    <submittedName>
        <fullName evidence="1">Uncharacterized protein</fullName>
    </submittedName>
</protein>
<dbReference type="EMBL" id="MU004447">
    <property type="protein sequence ID" value="KAF2650685.1"/>
    <property type="molecule type" value="Genomic_DNA"/>
</dbReference>
<proteinExistence type="predicted"/>
<dbReference type="Proteomes" id="UP000799324">
    <property type="component" value="Unassembled WGS sequence"/>
</dbReference>
<gene>
    <name evidence="1" type="ORF">K491DRAFT_697074</name>
</gene>